<keyword evidence="3" id="KW-0804">Transcription</keyword>
<dbReference type="GO" id="GO:0043565">
    <property type="term" value="F:sequence-specific DNA binding"/>
    <property type="evidence" value="ECO:0007669"/>
    <property type="project" value="InterPro"/>
</dbReference>
<evidence type="ECO:0000313" key="6">
    <source>
        <dbReference type="Proteomes" id="UP000824140"/>
    </source>
</evidence>
<evidence type="ECO:0000256" key="2">
    <source>
        <dbReference type="ARBA" id="ARBA00023125"/>
    </source>
</evidence>
<dbReference type="PANTHER" id="PTHR47504:SF5">
    <property type="entry name" value="RIGHT ORIGIN-BINDING PROTEIN"/>
    <property type="match status" value="1"/>
</dbReference>
<evidence type="ECO:0000313" key="5">
    <source>
        <dbReference type="EMBL" id="HIS93549.1"/>
    </source>
</evidence>
<dbReference type="Pfam" id="PF12833">
    <property type="entry name" value="HTH_18"/>
    <property type="match status" value="1"/>
</dbReference>
<keyword evidence="2" id="KW-0238">DNA-binding</keyword>
<keyword evidence="1" id="KW-0805">Transcription regulation</keyword>
<reference evidence="5" key="2">
    <citation type="journal article" date="2021" name="PeerJ">
        <title>Extensive microbial diversity within the chicken gut microbiome revealed by metagenomics and culture.</title>
        <authorList>
            <person name="Gilroy R."/>
            <person name="Ravi A."/>
            <person name="Getino M."/>
            <person name="Pursley I."/>
            <person name="Horton D.L."/>
            <person name="Alikhan N.F."/>
            <person name="Baker D."/>
            <person name="Gharbi K."/>
            <person name="Hall N."/>
            <person name="Watson M."/>
            <person name="Adriaenssens E.M."/>
            <person name="Foster-Nyarko E."/>
            <person name="Jarju S."/>
            <person name="Secka A."/>
            <person name="Antonio M."/>
            <person name="Oren A."/>
            <person name="Chaudhuri R.R."/>
            <person name="La Ragione R."/>
            <person name="Hildebrand F."/>
            <person name="Pallen M.J."/>
        </authorList>
    </citation>
    <scope>NUCLEOTIDE SEQUENCE</scope>
    <source>
        <strain evidence="5">13766</strain>
    </source>
</reference>
<dbReference type="InterPro" id="IPR029441">
    <property type="entry name" value="Cass2"/>
</dbReference>
<gene>
    <name evidence="5" type="ORF">IAA84_11075</name>
</gene>
<dbReference type="PANTHER" id="PTHR47504">
    <property type="entry name" value="RIGHT ORIGIN-BINDING PROTEIN"/>
    <property type="match status" value="1"/>
</dbReference>
<evidence type="ECO:0000256" key="3">
    <source>
        <dbReference type="ARBA" id="ARBA00023163"/>
    </source>
</evidence>
<comment type="caution">
    <text evidence="5">The sequence shown here is derived from an EMBL/GenBank/DDBJ whole genome shotgun (WGS) entry which is preliminary data.</text>
</comment>
<dbReference type="PROSITE" id="PS01124">
    <property type="entry name" value="HTH_ARAC_FAMILY_2"/>
    <property type="match status" value="1"/>
</dbReference>
<dbReference type="Proteomes" id="UP000824140">
    <property type="component" value="Unassembled WGS sequence"/>
</dbReference>
<dbReference type="InterPro" id="IPR009057">
    <property type="entry name" value="Homeodomain-like_sf"/>
</dbReference>
<reference evidence="5" key="1">
    <citation type="submission" date="2020-10" db="EMBL/GenBank/DDBJ databases">
        <authorList>
            <person name="Gilroy R."/>
        </authorList>
    </citation>
    <scope>NUCLEOTIDE SEQUENCE</scope>
    <source>
        <strain evidence="5">13766</strain>
    </source>
</reference>
<dbReference type="SUPFAM" id="SSF46689">
    <property type="entry name" value="Homeodomain-like"/>
    <property type="match status" value="2"/>
</dbReference>
<dbReference type="SUPFAM" id="SSF55136">
    <property type="entry name" value="Probable bacterial effector-binding domain"/>
    <property type="match status" value="1"/>
</dbReference>
<proteinExistence type="predicted"/>
<dbReference type="InterPro" id="IPR010499">
    <property type="entry name" value="AraC_E-bd"/>
</dbReference>
<evidence type="ECO:0000259" key="4">
    <source>
        <dbReference type="PROSITE" id="PS01124"/>
    </source>
</evidence>
<dbReference type="EMBL" id="DVJN01000213">
    <property type="protein sequence ID" value="HIS93549.1"/>
    <property type="molecule type" value="Genomic_DNA"/>
</dbReference>
<dbReference type="GO" id="GO:0003700">
    <property type="term" value="F:DNA-binding transcription factor activity"/>
    <property type="evidence" value="ECO:0007669"/>
    <property type="project" value="InterPro"/>
</dbReference>
<sequence length="284" mass="32707">MDWLDHMNAAMDYIEAHLADEISYDRAARLACCSTYHFQRMFSYLAGVPLAEYIRRRRLTLAAFELRGGKCKVIDVALKYGYESPEAFSRAFKKLHGAMPLAAREAGVPLKAYPRMRFHITIQGDKEMNYRILQRGGFRVFGLATTISANQEEAFVQVPEFFRRCDEEQVPDAINALLGRFADNYTLSALYDHTEEGHKYMLCQFLPQGIAVPPRFSVLDVPAATWAVFDVPDCDMQPMWKRIWQEWFPASGYEAVEGVFFEMYYGLAHHENGFGEIWIPVKRP</sequence>
<dbReference type="InterPro" id="IPR050959">
    <property type="entry name" value="MarA-like"/>
</dbReference>
<dbReference type="InterPro" id="IPR018060">
    <property type="entry name" value="HTH_AraC"/>
</dbReference>
<dbReference type="Pfam" id="PF14526">
    <property type="entry name" value="Cass2"/>
    <property type="match status" value="1"/>
</dbReference>
<dbReference type="InterPro" id="IPR011256">
    <property type="entry name" value="Reg_factor_effector_dom_sf"/>
</dbReference>
<evidence type="ECO:0000256" key="1">
    <source>
        <dbReference type="ARBA" id="ARBA00023015"/>
    </source>
</evidence>
<accession>A0A9D1G1X8</accession>
<dbReference type="SMART" id="SM00342">
    <property type="entry name" value="HTH_ARAC"/>
    <property type="match status" value="1"/>
</dbReference>
<dbReference type="AlphaFoldDB" id="A0A9D1G1X8"/>
<dbReference type="Gene3D" id="3.20.80.10">
    <property type="entry name" value="Regulatory factor, effector binding domain"/>
    <property type="match status" value="1"/>
</dbReference>
<protein>
    <submittedName>
        <fullName evidence="5">AraC family transcriptional regulator</fullName>
    </submittedName>
</protein>
<feature type="domain" description="HTH araC/xylS-type" evidence="4">
    <location>
        <begin position="8"/>
        <end position="106"/>
    </location>
</feature>
<dbReference type="Gene3D" id="1.10.10.60">
    <property type="entry name" value="Homeodomain-like"/>
    <property type="match status" value="2"/>
</dbReference>
<name>A0A9D1G1X8_9FIRM</name>
<dbReference type="SMART" id="SM00871">
    <property type="entry name" value="AraC_E_bind"/>
    <property type="match status" value="1"/>
</dbReference>
<organism evidence="5 6">
    <name type="scientific">Candidatus Alectryocaccomicrobium excrementavium</name>
    <dbReference type="NCBI Taxonomy" id="2840668"/>
    <lineage>
        <taxon>Bacteria</taxon>
        <taxon>Bacillati</taxon>
        <taxon>Bacillota</taxon>
        <taxon>Clostridia</taxon>
        <taxon>Candidatus Alectryocaccomicrobium</taxon>
    </lineage>
</organism>